<protein>
    <submittedName>
        <fullName evidence="2">Uncharacterized protein</fullName>
    </submittedName>
</protein>
<dbReference type="Ensembl" id="ENSOSUT00000015736.1">
    <property type="protein sequence ID" value="ENSOSUP00000015222.1"/>
    <property type="gene ID" value="ENSOSUG00000010859.1"/>
</dbReference>
<reference evidence="2" key="2">
    <citation type="submission" date="2025-09" db="UniProtKB">
        <authorList>
            <consortium name="Ensembl"/>
        </authorList>
    </citation>
    <scope>IDENTIFICATION</scope>
</reference>
<dbReference type="Proteomes" id="UP000694552">
    <property type="component" value="Unplaced"/>
</dbReference>
<dbReference type="AlphaFoldDB" id="A0A8C8B2Y1"/>
<evidence type="ECO:0000313" key="2">
    <source>
        <dbReference type="Ensembl" id="ENSOSUP00000015222.1"/>
    </source>
</evidence>
<keyword evidence="3" id="KW-1185">Reference proteome</keyword>
<proteinExistence type="predicted"/>
<evidence type="ECO:0000313" key="3">
    <source>
        <dbReference type="Proteomes" id="UP000694552"/>
    </source>
</evidence>
<evidence type="ECO:0000256" key="1">
    <source>
        <dbReference type="SAM" id="MobiDB-lite"/>
    </source>
</evidence>
<organism evidence="2 3">
    <name type="scientific">Otus sunia</name>
    <name type="common">Oriental scops-owl</name>
    <dbReference type="NCBI Taxonomy" id="257818"/>
    <lineage>
        <taxon>Eukaryota</taxon>
        <taxon>Metazoa</taxon>
        <taxon>Chordata</taxon>
        <taxon>Craniata</taxon>
        <taxon>Vertebrata</taxon>
        <taxon>Euteleostomi</taxon>
        <taxon>Archelosauria</taxon>
        <taxon>Archosauria</taxon>
        <taxon>Dinosauria</taxon>
        <taxon>Saurischia</taxon>
        <taxon>Theropoda</taxon>
        <taxon>Coelurosauria</taxon>
        <taxon>Aves</taxon>
        <taxon>Neognathae</taxon>
        <taxon>Neoaves</taxon>
        <taxon>Telluraves</taxon>
        <taxon>Strigiformes</taxon>
        <taxon>Strigidae</taxon>
        <taxon>Otus</taxon>
    </lineage>
</organism>
<sequence>MGDREQLLQRARLAEQAERYDDMASAMKSVSGAGSVAAVGPSREECEGWAVAWREGKEVRAGPSAAAGPFSDPCSRWGPSSRAAPLPGRGWRL</sequence>
<feature type="region of interest" description="Disordered" evidence="1">
    <location>
        <begin position="61"/>
        <end position="93"/>
    </location>
</feature>
<accession>A0A8C8B2Y1</accession>
<name>A0A8C8B2Y1_9STRI</name>
<reference evidence="2" key="1">
    <citation type="submission" date="2025-08" db="UniProtKB">
        <authorList>
            <consortium name="Ensembl"/>
        </authorList>
    </citation>
    <scope>IDENTIFICATION</scope>
</reference>
<dbReference type="SUPFAM" id="SSF48445">
    <property type="entry name" value="14-3-3 protein"/>
    <property type="match status" value="1"/>
</dbReference>
<dbReference type="InterPro" id="IPR036815">
    <property type="entry name" value="14-3-3_dom_sf"/>
</dbReference>
<dbReference type="Gene3D" id="1.20.190.20">
    <property type="entry name" value="14-3-3 domain"/>
    <property type="match status" value="1"/>
</dbReference>